<sequence>MRYGNKGEIKIEIGDTERNRRHTEMKYKDEEIKREKGDTEKGEILKEIGDAERKRRHGERGDTKQRIVSEIKVRYREKKEVGRERRKRKSLGEREKKIQIQMEKWKD</sequence>
<gene>
    <name evidence="2" type="ORF">ElyMa_006359800</name>
</gene>
<evidence type="ECO:0000256" key="1">
    <source>
        <dbReference type="SAM" id="MobiDB-lite"/>
    </source>
</evidence>
<evidence type="ECO:0000313" key="2">
    <source>
        <dbReference type="EMBL" id="GFR98841.1"/>
    </source>
</evidence>
<dbReference type="Proteomes" id="UP000762676">
    <property type="component" value="Unassembled WGS sequence"/>
</dbReference>
<dbReference type="AlphaFoldDB" id="A0AAV4HPY7"/>
<dbReference type="EMBL" id="BMAT01012769">
    <property type="protein sequence ID" value="GFR98841.1"/>
    <property type="molecule type" value="Genomic_DNA"/>
</dbReference>
<reference evidence="2 3" key="1">
    <citation type="journal article" date="2021" name="Elife">
        <title>Chloroplast acquisition without the gene transfer in kleptoplastic sea slugs, Plakobranchus ocellatus.</title>
        <authorList>
            <person name="Maeda T."/>
            <person name="Takahashi S."/>
            <person name="Yoshida T."/>
            <person name="Shimamura S."/>
            <person name="Takaki Y."/>
            <person name="Nagai Y."/>
            <person name="Toyoda A."/>
            <person name="Suzuki Y."/>
            <person name="Arimoto A."/>
            <person name="Ishii H."/>
            <person name="Satoh N."/>
            <person name="Nishiyama T."/>
            <person name="Hasebe M."/>
            <person name="Maruyama T."/>
            <person name="Minagawa J."/>
            <person name="Obokata J."/>
            <person name="Shigenobu S."/>
        </authorList>
    </citation>
    <scope>NUCLEOTIDE SEQUENCE [LARGE SCALE GENOMIC DNA]</scope>
</reference>
<organism evidence="2 3">
    <name type="scientific">Elysia marginata</name>
    <dbReference type="NCBI Taxonomy" id="1093978"/>
    <lineage>
        <taxon>Eukaryota</taxon>
        <taxon>Metazoa</taxon>
        <taxon>Spiralia</taxon>
        <taxon>Lophotrochozoa</taxon>
        <taxon>Mollusca</taxon>
        <taxon>Gastropoda</taxon>
        <taxon>Heterobranchia</taxon>
        <taxon>Euthyneura</taxon>
        <taxon>Panpulmonata</taxon>
        <taxon>Sacoglossa</taxon>
        <taxon>Placobranchoidea</taxon>
        <taxon>Plakobranchidae</taxon>
        <taxon>Elysia</taxon>
    </lineage>
</organism>
<name>A0AAV4HPY7_9GAST</name>
<keyword evidence="3" id="KW-1185">Reference proteome</keyword>
<evidence type="ECO:0000313" key="3">
    <source>
        <dbReference type="Proteomes" id="UP000762676"/>
    </source>
</evidence>
<comment type="caution">
    <text evidence="2">The sequence shown here is derived from an EMBL/GenBank/DDBJ whole genome shotgun (WGS) entry which is preliminary data.</text>
</comment>
<feature type="region of interest" description="Disordered" evidence="1">
    <location>
        <begin position="81"/>
        <end position="107"/>
    </location>
</feature>
<feature type="compositionally biased region" description="Basic and acidic residues" evidence="1">
    <location>
        <begin position="90"/>
        <end position="107"/>
    </location>
</feature>
<accession>A0AAV4HPY7</accession>
<proteinExistence type="predicted"/>
<protein>
    <submittedName>
        <fullName evidence="2">Uncharacterized protein</fullName>
    </submittedName>
</protein>